<proteinExistence type="predicted"/>
<sequence>MENQENMKKYFAVDPSGVNALDHVARREYLEAYVRADGRFHLEILDTRYQSVVKRLSERLRDLGAIEVGTVFFEYHVDRGVWLTTYMPLGNDAPKWPWDEKPSKEDMSQGISHAYRQWRVDNGLPVRPAESVPKSQAPPVAPEPVPSTQGTSSAAPESAPKPPPKREAPPSTRRPAPQSAASSSRQTRASDNKDKVSEIGALLQEVCIDNEATQRWRKQMSLNTQVAEERFAAEVKRMEEVRSANDKGKGKAKWSDEVEDEVEGEDSSPIVSIHDPLPVLPDFKAKCNRPWKPVLPTLALRQKLWEDIYGERPFHAVVVGPFEVAIPTSLDFHRVVLGEGNMVYDKIQNLLEPTLTIAWTVAGGLPVSLVVGVDPKYDHLPYSVGLQSVVRRLWIRVLDWVVRVCQGESLTLADHLALSSALEMTGAVDDDWHQVSKAYLAAQANLPLAEQIARDRHMEEQNLGPEVHAILGMPLPFAKMYLGIWVRRDGPGAAMRRAWFARMFWFHAAKYDPGKVNEASIWYDNLEAELEEEQRQEELPSIQE</sequence>
<reference evidence="2" key="1">
    <citation type="submission" date="2020-01" db="EMBL/GenBank/DDBJ databases">
        <title>Identification and distribution of gene clusters putatively required for synthesis of sphingolipid metabolism inhibitors in phylogenetically diverse species of the filamentous fungus Fusarium.</title>
        <authorList>
            <person name="Kim H.-S."/>
            <person name="Busman M."/>
            <person name="Brown D.W."/>
            <person name="Divon H."/>
            <person name="Uhlig S."/>
            <person name="Proctor R.H."/>
        </authorList>
    </citation>
    <scope>NUCLEOTIDE SEQUENCE</scope>
    <source>
        <strain evidence="2">NRRL 53441</strain>
    </source>
</reference>
<gene>
    <name evidence="2" type="ORF">F53441_1672</name>
</gene>
<comment type="caution">
    <text evidence="2">The sequence shown here is derived from an EMBL/GenBank/DDBJ whole genome shotgun (WGS) entry which is preliminary data.</text>
</comment>
<protein>
    <submittedName>
        <fullName evidence="2">Uncharacterized protein</fullName>
    </submittedName>
</protein>
<organism evidence="2 3">
    <name type="scientific">Fusarium austroafricanum</name>
    <dbReference type="NCBI Taxonomy" id="2364996"/>
    <lineage>
        <taxon>Eukaryota</taxon>
        <taxon>Fungi</taxon>
        <taxon>Dikarya</taxon>
        <taxon>Ascomycota</taxon>
        <taxon>Pezizomycotina</taxon>
        <taxon>Sordariomycetes</taxon>
        <taxon>Hypocreomycetidae</taxon>
        <taxon>Hypocreales</taxon>
        <taxon>Nectriaceae</taxon>
        <taxon>Fusarium</taxon>
        <taxon>Fusarium concolor species complex</taxon>
    </lineage>
</organism>
<dbReference type="Proteomes" id="UP000605986">
    <property type="component" value="Unassembled WGS sequence"/>
</dbReference>
<dbReference type="OrthoDB" id="5093989at2759"/>
<evidence type="ECO:0000313" key="3">
    <source>
        <dbReference type="Proteomes" id="UP000605986"/>
    </source>
</evidence>
<dbReference type="EMBL" id="JAADJG010000068">
    <property type="protein sequence ID" value="KAF4456117.1"/>
    <property type="molecule type" value="Genomic_DNA"/>
</dbReference>
<dbReference type="AlphaFoldDB" id="A0A8H4KTU6"/>
<evidence type="ECO:0000256" key="1">
    <source>
        <dbReference type="SAM" id="MobiDB-lite"/>
    </source>
</evidence>
<accession>A0A8H4KTU6</accession>
<evidence type="ECO:0000313" key="2">
    <source>
        <dbReference type="EMBL" id="KAF4456117.1"/>
    </source>
</evidence>
<keyword evidence="3" id="KW-1185">Reference proteome</keyword>
<feature type="compositionally biased region" description="Low complexity" evidence="1">
    <location>
        <begin position="169"/>
        <end position="187"/>
    </location>
</feature>
<feature type="region of interest" description="Disordered" evidence="1">
    <location>
        <begin position="125"/>
        <end position="195"/>
    </location>
</feature>
<name>A0A8H4KTU6_9HYPO</name>